<gene>
    <name evidence="1" type="ORF">ABIF63_007211</name>
</gene>
<dbReference type="EMBL" id="JBEPTQ010000002">
    <property type="protein sequence ID" value="MET4723105.1"/>
    <property type="molecule type" value="Genomic_DNA"/>
</dbReference>
<protein>
    <submittedName>
        <fullName evidence="1">Intracellular sulfur oxidation DsrE/DsrF family protein</fullName>
    </submittedName>
</protein>
<dbReference type="SUPFAM" id="SSF75169">
    <property type="entry name" value="DsrEFH-like"/>
    <property type="match status" value="1"/>
</dbReference>
<dbReference type="RefSeq" id="WP_038955847.1">
    <property type="nucleotide sequence ID" value="NZ_CP066351.1"/>
</dbReference>
<dbReference type="Proteomes" id="UP001549291">
    <property type="component" value="Unassembled WGS sequence"/>
</dbReference>
<reference evidence="1 2" key="1">
    <citation type="submission" date="2024-06" db="EMBL/GenBank/DDBJ databases">
        <title>Genomic Encyclopedia of Type Strains, Phase V (KMG-V): Genome sequencing to study the core and pangenomes of soil and plant-associated prokaryotes.</title>
        <authorList>
            <person name="Whitman W."/>
        </authorList>
    </citation>
    <scope>NUCLEOTIDE SEQUENCE [LARGE SCALE GENOMIC DNA]</scope>
    <source>
        <strain evidence="1 2">USDA 160</strain>
    </source>
</reference>
<dbReference type="PANTHER" id="PTHR37691:SF1">
    <property type="entry name" value="BLR3518 PROTEIN"/>
    <property type="match status" value="1"/>
</dbReference>
<dbReference type="Gene3D" id="3.40.1260.10">
    <property type="entry name" value="DsrEFH-like"/>
    <property type="match status" value="1"/>
</dbReference>
<dbReference type="InterPro" id="IPR027396">
    <property type="entry name" value="DsrEFH-like"/>
</dbReference>
<proteinExistence type="predicted"/>
<sequence>MSRSFAIFAGVAAVGLVLISGIETRGSAQSTLSTKNPGTAARNANAKMGVATPRKQPPHRLVIHVDVNDPAVMNLALNNVSNVVQHYGDLSQKVEVEVVAYGPGLHMLRDDTSPVKGRIKMMSETTPELTFSACGNTRENMTKNEGKEVPLITQAKVTKSGVVRLMELQEQGWSYLRP</sequence>
<organism evidence="1 2">
    <name type="scientific">Bradyrhizobium japonicum</name>
    <dbReference type="NCBI Taxonomy" id="375"/>
    <lineage>
        <taxon>Bacteria</taxon>
        <taxon>Pseudomonadati</taxon>
        <taxon>Pseudomonadota</taxon>
        <taxon>Alphaproteobacteria</taxon>
        <taxon>Hyphomicrobiales</taxon>
        <taxon>Nitrobacteraceae</taxon>
        <taxon>Bradyrhizobium</taxon>
    </lineage>
</organism>
<evidence type="ECO:0000313" key="1">
    <source>
        <dbReference type="EMBL" id="MET4723105.1"/>
    </source>
</evidence>
<keyword evidence="2" id="KW-1185">Reference proteome</keyword>
<name>A0ABV2S2R8_BRAJP</name>
<evidence type="ECO:0000313" key="2">
    <source>
        <dbReference type="Proteomes" id="UP001549291"/>
    </source>
</evidence>
<accession>A0ABV2S2R8</accession>
<comment type="caution">
    <text evidence="1">The sequence shown here is derived from an EMBL/GenBank/DDBJ whole genome shotgun (WGS) entry which is preliminary data.</text>
</comment>
<dbReference type="PANTHER" id="PTHR37691">
    <property type="entry name" value="BLR3518 PROTEIN"/>
    <property type="match status" value="1"/>
</dbReference>